<evidence type="ECO:0000313" key="3">
    <source>
        <dbReference type="Proteomes" id="UP000252118"/>
    </source>
</evidence>
<reference evidence="2 3" key="1">
    <citation type="submission" date="2018-06" db="EMBL/GenBank/DDBJ databases">
        <title>Freshwater and sediment microbial communities from various areas in North America, analyzing microbe dynamics in response to fracking.</title>
        <authorList>
            <person name="Lamendella R."/>
        </authorList>
    </citation>
    <scope>NUCLEOTIDE SEQUENCE [LARGE SCALE GENOMIC DNA]</scope>
    <source>
        <strain evidence="2 3">97B</strain>
    </source>
</reference>
<name>A0A366ET25_9BACI</name>
<dbReference type="InterPro" id="IPR032693">
    <property type="entry name" value="YtkA-like_dom"/>
</dbReference>
<sequence length="129" mass="14382">MVIVFFSVGILGACGSNEETNDSSEKTSLEMIEVDVKTQPSEIKSGEVTEIQANVSQGDEKVSDADEVQFEIWKEGAADNEHIKKKAKLQKDGQYVIDFTFDETGKYFIIAHVTARDLHNMPKIEVNVQ</sequence>
<dbReference type="RefSeq" id="WP_181778089.1">
    <property type="nucleotide sequence ID" value="NZ_QNRJ01000004.1"/>
</dbReference>
<evidence type="ECO:0000313" key="2">
    <source>
        <dbReference type="EMBL" id="RBP05548.1"/>
    </source>
</evidence>
<evidence type="ECO:0000259" key="1">
    <source>
        <dbReference type="Pfam" id="PF13115"/>
    </source>
</evidence>
<proteinExistence type="predicted"/>
<dbReference type="EMBL" id="QNRJ01000004">
    <property type="protein sequence ID" value="RBP05548.1"/>
    <property type="molecule type" value="Genomic_DNA"/>
</dbReference>
<dbReference type="AlphaFoldDB" id="A0A366ET25"/>
<gene>
    <name evidence="2" type="ORF">DET59_104268</name>
</gene>
<accession>A0A366ET25</accession>
<feature type="domain" description="YtkA-like" evidence="1">
    <location>
        <begin position="32"/>
        <end position="112"/>
    </location>
</feature>
<dbReference type="Pfam" id="PF13115">
    <property type="entry name" value="YtkA"/>
    <property type="match status" value="1"/>
</dbReference>
<protein>
    <submittedName>
        <fullName evidence="2">YtkA-like protein</fullName>
    </submittedName>
</protein>
<organism evidence="2 3">
    <name type="scientific">Rossellomorea aquimaris</name>
    <dbReference type="NCBI Taxonomy" id="189382"/>
    <lineage>
        <taxon>Bacteria</taxon>
        <taxon>Bacillati</taxon>
        <taxon>Bacillota</taxon>
        <taxon>Bacilli</taxon>
        <taxon>Bacillales</taxon>
        <taxon>Bacillaceae</taxon>
        <taxon>Rossellomorea</taxon>
    </lineage>
</organism>
<comment type="caution">
    <text evidence="2">The sequence shown here is derived from an EMBL/GenBank/DDBJ whole genome shotgun (WGS) entry which is preliminary data.</text>
</comment>
<dbReference type="Proteomes" id="UP000252118">
    <property type="component" value="Unassembled WGS sequence"/>
</dbReference>